<accession>A0A1M7S3D5</accession>
<dbReference type="STRING" id="1189325.SAMN04488119_1024"/>
<dbReference type="GO" id="GO:0005507">
    <property type="term" value="F:copper ion binding"/>
    <property type="evidence" value="ECO:0007669"/>
    <property type="project" value="InterPro"/>
</dbReference>
<protein>
    <submittedName>
        <fullName evidence="2">Copper resistance protein B</fullName>
    </submittedName>
</protein>
<dbReference type="Proteomes" id="UP000184066">
    <property type="component" value="Unassembled WGS sequence"/>
</dbReference>
<dbReference type="GO" id="GO:0006878">
    <property type="term" value="P:intracellular copper ion homeostasis"/>
    <property type="evidence" value="ECO:0007669"/>
    <property type="project" value="InterPro"/>
</dbReference>
<proteinExistence type="predicted"/>
<dbReference type="Pfam" id="PF05275">
    <property type="entry name" value="CopB"/>
    <property type="match status" value="1"/>
</dbReference>
<dbReference type="GO" id="GO:0009279">
    <property type="term" value="C:cell outer membrane"/>
    <property type="evidence" value="ECO:0007669"/>
    <property type="project" value="InterPro"/>
</dbReference>
<keyword evidence="3" id="KW-1185">Reference proteome</keyword>
<name>A0A1M7S3D5_9RHOB</name>
<dbReference type="AlphaFoldDB" id="A0A1M7S3D5"/>
<evidence type="ECO:0000256" key="1">
    <source>
        <dbReference type="SAM" id="SignalP"/>
    </source>
</evidence>
<dbReference type="EMBL" id="FRDL01000001">
    <property type="protein sequence ID" value="SHN52966.1"/>
    <property type="molecule type" value="Genomic_DNA"/>
</dbReference>
<dbReference type="InterPro" id="IPR007939">
    <property type="entry name" value="Cu-R_B_prcur"/>
</dbReference>
<reference evidence="2 3" key="1">
    <citation type="submission" date="2016-12" db="EMBL/GenBank/DDBJ databases">
        <authorList>
            <person name="Song W.-J."/>
            <person name="Kurnit D.M."/>
        </authorList>
    </citation>
    <scope>NUCLEOTIDE SEQUENCE [LARGE SCALE GENOMIC DNA]</scope>
    <source>
        <strain evidence="2 3">CGMCC 1.10808</strain>
    </source>
</reference>
<keyword evidence="1" id="KW-0732">Signal</keyword>
<evidence type="ECO:0000313" key="3">
    <source>
        <dbReference type="Proteomes" id="UP000184066"/>
    </source>
</evidence>
<evidence type="ECO:0000313" key="2">
    <source>
        <dbReference type="EMBL" id="SHN52966.1"/>
    </source>
</evidence>
<gene>
    <name evidence="2" type="ORF">SAMN05216200_101514</name>
</gene>
<feature type="chain" id="PRO_5009929078" evidence="1">
    <location>
        <begin position="21"/>
        <end position="230"/>
    </location>
</feature>
<dbReference type="RefSeq" id="WP_072746052.1">
    <property type="nucleotide sequence ID" value="NZ_FOHL01000002.1"/>
</dbReference>
<feature type="signal peptide" evidence="1">
    <location>
        <begin position="1"/>
        <end position="20"/>
    </location>
</feature>
<organism evidence="2 3">
    <name type="scientific">Oceanicella actignis</name>
    <dbReference type="NCBI Taxonomy" id="1189325"/>
    <lineage>
        <taxon>Bacteria</taxon>
        <taxon>Pseudomonadati</taxon>
        <taxon>Pseudomonadota</taxon>
        <taxon>Alphaproteobacteria</taxon>
        <taxon>Rhodobacterales</taxon>
        <taxon>Paracoccaceae</taxon>
        <taxon>Oceanicella</taxon>
    </lineage>
</organism>
<sequence length="230" mass="25694">MMRHAMAALALALSAAPAFAEPLVWGVRFDRLERRVKDGSDLLAWSLDASVGSDELEFVWRSEAEYDLKADAFERLRNQARLQVPISAFFDAAAGVMISTPRGPDRAYGVLGVQGLAPQWFEVNAELFASDRPFARFEAEYEGLLTNRLTLEPALELELPLADDESVGFGAWGPRLEIGARLRYDLVDRLFSPHVGLHYERVFGRTADLRAEDGEARDALFFVIGARLMF</sequence>